<evidence type="ECO:0000313" key="6">
    <source>
        <dbReference type="Proteomes" id="UP001596250"/>
    </source>
</evidence>
<organism evidence="5 6">
    <name type="scientific">Marinicrinis lubricantis</name>
    <dbReference type="NCBI Taxonomy" id="2086470"/>
    <lineage>
        <taxon>Bacteria</taxon>
        <taxon>Bacillati</taxon>
        <taxon>Bacillota</taxon>
        <taxon>Bacilli</taxon>
        <taxon>Bacillales</taxon>
        <taxon>Paenibacillaceae</taxon>
    </lineage>
</organism>
<evidence type="ECO:0000256" key="2">
    <source>
        <dbReference type="ARBA" id="ARBA00007639"/>
    </source>
</evidence>
<dbReference type="Gene3D" id="3.40.50.2300">
    <property type="match status" value="2"/>
</dbReference>
<dbReference type="Proteomes" id="UP001596250">
    <property type="component" value="Unassembled WGS sequence"/>
</dbReference>
<dbReference type="Pfam" id="PF13407">
    <property type="entry name" value="Peripla_BP_4"/>
    <property type="match status" value="1"/>
</dbReference>
<dbReference type="InterPro" id="IPR025997">
    <property type="entry name" value="SBP_2_dom"/>
</dbReference>
<dbReference type="PANTHER" id="PTHR46847">
    <property type="entry name" value="D-ALLOSE-BINDING PERIPLASMIC PROTEIN-RELATED"/>
    <property type="match status" value="1"/>
</dbReference>
<sequence>MKKLLLVYGVLIMIFMVYSYNYFSKDPYMNAWDRMDGGLRGEIDEKYVMVTFQIGNEYWKNILKGFEDAAQALNVSVEYRGSTRYDLYEMSTVLEQVIARKPAGIAISAMDAEGLNPAIHKAVEAGIPVVLFDSNAPESDAYVFLGTNNYEAGRTAGHEMGKLLGGKGEVGIITLPNQNNHQERVRGFQAVMKEYYPNIAIVSIKDGKGDKLVSKQAAEDMMRDYPELKAIFTTEATGGVGVGSAVQNYRHIKIISFDTDLGTLDLVKDGTISATLAQGTWSMGYWSLQYLFHLHHRLTQQEMAEVAANPLPPYVDTGITVVTKENVEHFYAK</sequence>
<comment type="subcellular location">
    <subcellularLocation>
        <location evidence="1">Cell envelope</location>
    </subcellularLocation>
</comment>
<reference evidence="6" key="1">
    <citation type="journal article" date="2019" name="Int. J. Syst. Evol. Microbiol.">
        <title>The Global Catalogue of Microorganisms (GCM) 10K type strain sequencing project: providing services to taxonomists for standard genome sequencing and annotation.</title>
        <authorList>
            <consortium name="The Broad Institute Genomics Platform"/>
            <consortium name="The Broad Institute Genome Sequencing Center for Infectious Disease"/>
            <person name="Wu L."/>
            <person name="Ma J."/>
        </authorList>
    </citation>
    <scope>NUCLEOTIDE SEQUENCE [LARGE SCALE GENOMIC DNA]</scope>
    <source>
        <strain evidence="6">CCM 8749</strain>
    </source>
</reference>
<gene>
    <name evidence="5" type="ORF">ACFPXP_00610</name>
</gene>
<name>A0ABW1IHV8_9BACL</name>
<evidence type="ECO:0000256" key="1">
    <source>
        <dbReference type="ARBA" id="ARBA00004196"/>
    </source>
</evidence>
<dbReference type="RefSeq" id="WP_379891497.1">
    <property type="nucleotide sequence ID" value="NZ_CBCSCT010000008.1"/>
</dbReference>
<comment type="caution">
    <text evidence="5">The sequence shown here is derived from an EMBL/GenBank/DDBJ whole genome shotgun (WGS) entry which is preliminary data.</text>
</comment>
<dbReference type="CDD" id="cd19969">
    <property type="entry name" value="PBP1_ABC_sugar_binding-like"/>
    <property type="match status" value="1"/>
</dbReference>
<evidence type="ECO:0000256" key="3">
    <source>
        <dbReference type="ARBA" id="ARBA00022729"/>
    </source>
</evidence>
<dbReference type="EMBL" id="JBHSQV010000002">
    <property type="protein sequence ID" value="MFC5985009.1"/>
    <property type="molecule type" value="Genomic_DNA"/>
</dbReference>
<comment type="similarity">
    <text evidence="2">Belongs to the bacterial solute-binding protein 2 family.</text>
</comment>
<feature type="domain" description="Periplasmic binding protein" evidence="4">
    <location>
        <begin position="49"/>
        <end position="292"/>
    </location>
</feature>
<evidence type="ECO:0000313" key="5">
    <source>
        <dbReference type="EMBL" id="MFC5985009.1"/>
    </source>
</evidence>
<dbReference type="InterPro" id="IPR028082">
    <property type="entry name" value="Peripla_BP_I"/>
</dbReference>
<dbReference type="PANTHER" id="PTHR46847:SF1">
    <property type="entry name" value="D-ALLOSE-BINDING PERIPLASMIC PROTEIN-RELATED"/>
    <property type="match status" value="1"/>
</dbReference>
<dbReference type="SUPFAM" id="SSF53822">
    <property type="entry name" value="Periplasmic binding protein-like I"/>
    <property type="match status" value="1"/>
</dbReference>
<keyword evidence="6" id="KW-1185">Reference proteome</keyword>
<accession>A0ABW1IHV8</accession>
<keyword evidence="3" id="KW-0732">Signal</keyword>
<protein>
    <submittedName>
        <fullName evidence="5">Substrate-binding domain-containing protein</fullName>
    </submittedName>
</protein>
<proteinExistence type="inferred from homology"/>
<evidence type="ECO:0000259" key="4">
    <source>
        <dbReference type="Pfam" id="PF13407"/>
    </source>
</evidence>